<sequence>MTVTLDRVNVHKTIYMEVFCGTRFPTYDSTLVHDYDHPSYHGHPLLSRNSELLGDGMIFYQSEVLKLTPNNRCHSRQQNTTQLLKITKIDREERFSVLEALNLYQNLPSVSSDALRNNYSDKEVPESNMLEFS</sequence>
<evidence type="ECO:0000313" key="1">
    <source>
        <dbReference type="EMBL" id="GFY32425.1"/>
    </source>
</evidence>
<name>A0A8X6WCU7_TRICX</name>
<keyword evidence="2" id="KW-1185">Reference proteome</keyword>
<proteinExistence type="predicted"/>
<gene>
    <name evidence="1" type="ORF">TNCV_3559331</name>
</gene>
<reference evidence="1" key="1">
    <citation type="submission" date="2020-08" db="EMBL/GenBank/DDBJ databases">
        <title>Multicomponent nature underlies the extraordinary mechanical properties of spider dragline silk.</title>
        <authorList>
            <person name="Kono N."/>
            <person name="Nakamura H."/>
            <person name="Mori M."/>
            <person name="Yoshida Y."/>
            <person name="Ohtoshi R."/>
            <person name="Malay A.D."/>
            <person name="Moran D.A.P."/>
            <person name="Tomita M."/>
            <person name="Numata K."/>
            <person name="Arakawa K."/>
        </authorList>
    </citation>
    <scope>NUCLEOTIDE SEQUENCE</scope>
</reference>
<organism evidence="1 2">
    <name type="scientific">Trichonephila clavipes</name>
    <name type="common">Golden silk orbweaver</name>
    <name type="synonym">Nephila clavipes</name>
    <dbReference type="NCBI Taxonomy" id="2585209"/>
    <lineage>
        <taxon>Eukaryota</taxon>
        <taxon>Metazoa</taxon>
        <taxon>Ecdysozoa</taxon>
        <taxon>Arthropoda</taxon>
        <taxon>Chelicerata</taxon>
        <taxon>Arachnida</taxon>
        <taxon>Araneae</taxon>
        <taxon>Araneomorphae</taxon>
        <taxon>Entelegynae</taxon>
        <taxon>Araneoidea</taxon>
        <taxon>Nephilidae</taxon>
        <taxon>Trichonephila</taxon>
    </lineage>
</organism>
<dbReference type="AlphaFoldDB" id="A0A8X6WCU7"/>
<dbReference type="Proteomes" id="UP000887159">
    <property type="component" value="Unassembled WGS sequence"/>
</dbReference>
<dbReference type="EMBL" id="BMAU01021402">
    <property type="protein sequence ID" value="GFY32425.1"/>
    <property type="molecule type" value="Genomic_DNA"/>
</dbReference>
<comment type="caution">
    <text evidence="1">The sequence shown here is derived from an EMBL/GenBank/DDBJ whole genome shotgun (WGS) entry which is preliminary data.</text>
</comment>
<accession>A0A8X6WCU7</accession>
<evidence type="ECO:0000313" key="2">
    <source>
        <dbReference type="Proteomes" id="UP000887159"/>
    </source>
</evidence>
<protein>
    <submittedName>
        <fullName evidence="1">Uncharacterized protein</fullName>
    </submittedName>
</protein>